<feature type="transmembrane region" description="Helical" evidence="2">
    <location>
        <begin position="177"/>
        <end position="195"/>
    </location>
</feature>
<evidence type="ECO:0000256" key="2">
    <source>
        <dbReference type="SAM" id="Phobius"/>
    </source>
</evidence>
<dbReference type="EMBL" id="WVTA01000007">
    <property type="protein sequence ID" value="KAK3208454.1"/>
    <property type="molecule type" value="Genomic_DNA"/>
</dbReference>
<feature type="compositionally biased region" description="Basic and acidic residues" evidence="1">
    <location>
        <begin position="38"/>
        <end position="60"/>
    </location>
</feature>
<proteinExistence type="predicted"/>
<dbReference type="Gene3D" id="3.40.50.1820">
    <property type="entry name" value="alpha/beta hydrolase"/>
    <property type="match status" value="1"/>
</dbReference>
<name>A0AAN6LZD9_9PLEO</name>
<keyword evidence="2" id="KW-0472">Membrane</keyword>
<dbReference type="Proteomes" id="UP001280581">
    <property type="component" value="Unassembled WGS sequence"/>
</dbReference>
<feature type="transmembrane region" description="Helical" evidence="2">
    <location>
        <begin position="120"/>
        <end position="142"/>
    </location>
</feature>
<accession>A0AAN6LZD9</accession>
<evidence type="ECO:0000313" key="4">
    <source>
        <dbReference type="Proteomes" id="UP001280581"/>
    </source>
</evidence>
<comment type="caution">
    <text evidence="3">The sequence shown here is derived from an EMBL/GenBank/DDBJ whole genome shotgun (WGS) entry which is preliminary data.</text>
</comment>
<dbReference type="AlphaFoldDB" id="A0AAN6LZD9"/>
<keyword evidence="2" id="KW-0812">Transmembrane</keyword>
<reference evidence="3 4" key="1">
    <citation type="submission" date="2021-02" db="EMBL/GenBank/DDBJ databases">
        <title>Genome assembly of Pseudopithomyces chartarum.</title>
        <authorList>
            <person name="Jauregui R."/>
            <person name="Singh J."/>
            <person name="Voisey C."/>
        </authorList>
    </citation>
    <scope>NUCLEOTIDE SEQUENCE [LARGE SCALE GENOMIC DNA]</scope>
    <source>
        <strain evidence="3 4">AGR01</strain>
    </source>
</reference>
<evidence type="ECO:0000256" key="1">
    <source>
        <dbReference type="SAM" id="MobiDB-lite"/>
    </source>
</evidence>
<dbReference type="InterPro" id="IPR029058">
    <property type="entry name" value="AB_hydrolase_fold"/>
</dbReference>
<protein>
    <recommendedName>
        <fullName evidence="5">Mitochondrial integral membrane protein</fullName>
    </recommendedName>
</protein>
<feature type="region of interest" description="Disordered" evidence="1">
    <location>
        <begin position="1"/>
        <end position="68"/>
    </location>
</feature>
<keyword evidence="4" id="KW-1185">Reference proteome</keyword>
<organism evidence="3 4">
    <name type="scientific">Pseudopithomyces chartarum</name>
    <dbReference type="NCBI Taxonomy" id="1892770"/>
    <lineage>
        <taxon>Eukaryota</taxon>
        <taxon>Fungi</taxon>
        <taxon>Dikarya</taxon>
        <taxon>Ascomycota</taxon>
        <taxon>Pezizomycotina</taxon>
        <taxon>Dothideomycetes</taxon>
        <taxon>Pleosporomycetidae</taxon>
        <taxon>Pleosporales</taxon>
        <taxon>Massarineae</taxon>
        <taxon>Didymosphaeriaceae</taxon>
        <taxon>Pseudopithomyces</taxon>
    </lineage>
</organism>
<evidence type="ECO:0000313" key="3">
    <source>
        <dbReference type="EMBL" id="KAK3208454.1"/>
    </source>
</evidence>
<dbReference type="Pfam" id="PF10329">
    <property type="entry name" value="DUF2417"/>
    <property type="match status" value="1"/>
</dbReference>
<dbReference type="SUPFAM" id="SSF53474">
    <property type="entry name" value="alpha/beta-Hydrolases"/>
    <property type="match status" value="1"/>
</dbReference>
<feature type="transmembrane region" description="Helical" evidence="2">
    <location>
        <begin position="224"/>
        <end position="244"/>
    </location>
</feature>
<feature type="compositionally biased region" description="Low complexity" evidence="1">
    <location>
        <begin position="21"/>
        <end position="37"/>
    </location>
</feature>
<sequence>MWGANKGGQDDGDSTTRNETASIDASRSARSVRSAPRSHYDTRQEPTERTRLLDDHRRPPNSDGYLDPDDPAVSPYNLWSVRFLRYFTILFFMISCLWWTLLLISIFISPPGMHSRGSGFFDFAYTCLTIGNLLVAIIFFAAPAKALRITTAIIAGFLLIDMILILAVPRIRLEEGWVGIASVVWAVVIAIWCIITDRVVAWGKREEEERLTGRPETRRTLKEWLAVLVATIFTSVFIVIVILMTGTLSLRARDATLKMHGDRILVDGDKYAVHLGCVGNVTYTHGKPDPTILIEAGEEPSEYDFEHWAYSAMQNGTISRYCYWDRPGYAWSDNAPSPHSAGMSADALSEALAKAGEEGPWILVSAGTGSIVSRIFSSRHLKQVSGLMLIDPMHEDLLHRIGNPGRGFVLWGWGIISPLGITRLAGAIFKGRTRQDRVYGRNAYQGGKYIKAQLQENLVADSLSKNEVVSARNIQSADTPLVVVSSAIECKRDSEWERKQRDSTNLTENLVGWDVVNKAPHQVWRTFEGREVMEKRLKDLVKAAKKGGKSKEE</sequence>
<dbReference type="InterPro" id="IPR019431">
    <property type="entry name" value="DUF2417"/>
</dbReference>
<feature type="transmembrane region" description="Helical" evidence="2">
    <location>
        <begin position="149"/>
        <end position="171"/>
    </location>
</feature>
<keyword evidence="2" id="KW-1133">Transmembrane helix</keyword>
<evidence type="ECO:0008006" key="5">
    <source>
        <dbReference type="Google" id="ProtNLM"/>
    </source>
</evidence>
<feature type="transmembrane region" description="Helical" evidence="2">
    <location>
        <begin position="86"/>
        <end position="108"/>
    </location>
</feature>
<gene>
    <name evidence="3" type="ORF">GRF29_77g792554</name>
</gene>